<dbReference type="InterPro" id="IPR050364">
    <property type="entry name" value="Cytochrome_P450_fung"/>
</dbReference>
<keyword evidence="9 13" id="KW-0560">Oxidoreductase</keyword>
<name>A0ABP1E635_9APHY</name>
<gene>
    <name evidence="14" type="ORF">GFSPODELE1_LOCUS10258</name>
</gene>
<keyword evidence="7 13" id="KW-0479">Metal-binding</keyword>
<dbReference type="PROSITE" id="PS00086">
    <property type="entry name" value="CYTOCHROME_P450"/>
    <property type="match status" value="1"/>
</dbReference>
<evidence type="ECO:0000313" key="15">
    <source>
        <dbReference type="Proteomes" id="UP001497453"/>
    </source>
</evidence>
<protein>
    <recommendedName>
        <fullName evidence="16">Cytochrome P450</fullName>
    </recommendedName>
</protein>
<evidence type="ECO:0000256" key="1">
    <source>
        <dbReference type="ARBA" id="ARBA00001971"/>
    </source>
</evidence>
<evidence type="ECO:0000256" key="5">
    <source>
        <dbReference type="ARBA" id="ARBA00022617"/>
    </source>
</evidence>
<keyword evidence="6" id="KW-0812">Transmembrane</keyword>
<comment type="similarity">
    <text evidence="4 13">Belongs to the cytochrome P450 family.</text>
</comment>
<evidence type="ECO:0000256" key="6">
    <source>
        <dbReference type="ARBA" id="ARBA00022692"/>
    </source>
</evidence>
<evidence type="ECO:0000256" key="3">
    <source>
        <dbReference type="ARBA" id="ARBA00005179"/>
    </source>
</evidence>
<comment type="subcellular location">
    <subcellularLocation>
        <location evidence="2">Membrane</location>
        <topology evidence="2">Single-pass membrane protein</topology>
    </subcellularLocation>
</comment>
<comment type="cofactor">
    <cofactor evidence="1">
        <name>heme</name>
        <dbReference type="ChEBI" id="CHEBI:30413"/>
    </cofactor>
</comment>
<evidence type="ECO:0000256" key="13">
    <source>
        <dbReference type="RuleBase" id="RU000461"/>
    </source>
</evidence>
<keyword evidence="11 13" id="KW-0503">Monooxygenase</keyword>
<accession>A0ABP1E635</accession>
<keyword evidence="12" id="KW-0472">Membrane</keyword>
<dbReference type="InterPro" id="IPR017972">
    <property type="entry name" value="Cyt_P450_CS"/>
</dbReference>
<keyword evidence="15" id="KW-1185">Reference proteome</keyword>
<evidence type="ECO:0000256" key="9">
    <source>
        <dbReference type="ARBA" id="ARBA00023002"/>
    </source>
</evidence>
<evidence type="ECO:0000256" key="12">
    <source>
        <dbReference type="ARBA" id="ARBA00023136"/>
    </source>
</evidence>
<dbReference type="Pfam" id="PF00067">
    <property type="entry name" value="p450"/>
    <property type="match status" value="1"/>
</dbReference>
<dbReference type="InterPro" id="IPR036396">
    <property type="entry name" value="Cyt_P450_sf"/>
</dbReference>
<evidence type="ECO:0000256" key="10">
    <source>
        <dbReference type="ARBA" id="ARBA00023004"/>
    </source>
</evidence>
<dbReference type="PRINTS" id="PR00463">
    <property type="entry name" value="EP450I"/>
</dbReference>
<dbReference type="PRINTS" id="PR00385">
    <property type="entry name" value="P450"/>
</dbReference>
<evidence type="ECO:0000256" key="11">
    <source>
        <dbReference type="ARBA" id="ARBA00023033"/>
    </source>
</evidence>
<evidence type="ECO:0000256" key="7">
    <source>
        <dbReference type="ARBA" id="ARBA00022723"/>
    </source>
</evidence>
<dbReference type="CDD" id="cd11065">
    <property type="entry name" value="CYP64-like"/>
    <property type="match status" value="1"/>
</dbReference>
<dbReference type="SUPFAM" id="SSF48264">
    <property type="entry name" value="Cytochrome P450"/>
    <property type="match status" value="1"/>
</dbReference>
<evidence type="ECO:0000313" key="14">
    <source>
        <dbReference type="EMBL" id="CAL1715496.1"/>
    </source>
</evidence>
<sequence length="519" mass="58444">MGITALDVLVLTVSALLFRWLYVRKSSHNGLPHPPGPPGLPLVGNLNDVPTDEPHVRYAEWSGQYNSDIIRLNVMGTNIIIINSLKVANDLFDKRSSIYNDRPYLTMLYDLVGMWWAMSSTPYGERFRDMRKAFHQDFNHESVKQFREMETKACHELLRRLTSRPERFMEDIRHMAGRIILRAAYGIDIESENDRYLEIAEQSLQALSATVNAGSYLVDSLPILKYLPSWFPGAKFKRQAEVWRAPVLDMLNEPFDYVKKRLAEGNAQESAATSLMEGVVKRSKDPKYMEDVVKNTLGSMYAGGADTTVSALGSFISAMVLHPKVQNKAQQEIDTVVGSERLPDYSDRDSLPYVDAIVNETLRWHPVVPLDIPHMLSADDVYNGYYLPKGSIIVGNSWAVLHDDIAYPDPSTFNPDRFIKDGRLNPDVQDPAVAAFGFGRRICPGKNLAKDSLWITIASILASFTIEKATDDNGRPITPSEEYESGLVSRCSYPKPFKCSIYPRSEERAALISATVYEC</sequence>
<organism evidence="14 15">
    <name type="scientific">Somion occarium</name>
    <dbReference type="NCBI Taxonomy" id="3059160"/>
    <lineage>
        <taxon>Eukaryota</taxon>
        <taxon>Fungi</taxon>
        <taxon>Dikarya</taxon>
        <taxon>Basidiomycota</taxon>
        <taxon>Agaricomycotina</taxon>
        <taxon>Agaricomycetes</taxon>
        <taxon>Polyporales</taxon>
        <taxon>Cerrenaceae</taxon>
        <taxon>Somion</taxon>
    </lineage>
</organism>
<keyword evidence="8" id="KW-1133">Transmembrane helix</keyword>
<dbReference type="Proteomes" id="UP001497453">
    <property type="component" value="Chromosome 8"/>
</dbReference>
<dbReference type="EMBL" id="OZ037951">
    <property type="protein sequence ID" value="CAL1715496.1"/>
    <property type="molecule type" value="Genomic_DNA"/>
</dbReference>
<keyword evidence="10 13" id="KW-0408">Iron</keyword>
<dbReference type="Gene3D" id="1.10.630.10">
    <property type="entry name" value="Cytochrome P450"/>
    <property type="match status" value="1"/>
</dbReference>
<evidence type="ECO:0000256" key="8">
    <source>
        <dbReference type="ARBA" id="ARBA00022989"/>
    </source>
</evidence>
<comment type="pathway">
    <text evidence="3">Secondary metabolite biosynthesis.</text>
</comment>
<dbReference type="PANTHER" id="PTHR46300">
    <property type="entry name" value="P450, PUTATIVE (EUROFUNG)-RELATED-RELATED"/>
    <property type="match status" value="1"/>
</dbReference>
<evidence type="ECO:0008006" key="16">
    <source>
        <dbReference type="Google" id="ProtNLM"/>
    </source>
</evidence>
<dbReference type="PANTHER" id="PTHR46300:SF7">
    <property type="entry name" value="P450, PUTATIVE (EUROFUNG)-RELATED"/>
    <property type="match status" value="1"/>
</dbReference>
<dbReference type="InterPro" id="IPR002401">
    <property type="entry name" value="Cyt_P450_E_grp-I"/>
</dbReference>
<proteinExistence type="inferred from homology"/>
<reference evidence="15" key="1">
    <citation type="submission" date="2024-04" db="EMBL/GenBank/DDBJ databases">
        <authorList>
            <person name="Shaw F."/>
            <person name="Minotto A."/>
        </authorList>
    </citation>
    <scope>NUCLEOTIDE SEQUENCE [LARGE SCALE GENOMIC DNA]</scope>
</reference>
<evidence type="ECO:0000256" key="2">
    <source>
        <dbReference type="ARBA" id="ARBA00004167"/>
    </source>
</evidence>
<keyword evidence="5 13" id="KW-0349">Heme</keyword>
<evidence type="ECO:0000256" key="4">
    <source>
        <dbReference type="ARBA" id="ARBA00010617"/>
    </source>
</evidence>
<dbReference type="InterPro" id="IPR001128">
    <property type="entry name" value="Cyt_P450"/>
</dbReference>